<evidence type="ECO:0000313" key="3">
    <source>
        <dbReference type="EMBL" id="WWC87314.1"/>
    </source>
</evidence>
<keyword evidence="2" id="KW-1133">Transmembrane helix</keyword>
<dbReference type="Pfam" id="PF10306">
    <property type="entry name" value="FLILHELTA"/>
    <property type="match status" value="1"/>
</dbReference>
<dbReference type="GO" id="GO:0005739">
    <property type="term" value="C:mitochondrion"/>
    <property type="evidence" value="ECO:0007669"/>
    <property type="project" value="TreeGrafter"/>
</dbReference>
<dbReference type="RefSeq" id="XP_066074077.1">
    <property type="nucleotide sequence ID" value="XM_066217980.1"/>
</dbReference>
<evidence type="ECO:0000313" key="4">
    <source>
        <dbReference type="Proteomes" id="UP001355207"/>
    </source>
</evidence>
<keyword evidence="2" id="KW-0812">Transmembrane</keyword>
<feature type="region of interest" description="Disordered" evidence="1">
    <location>
        <begin position="42"/>
        <end position="70"/>
    </location>
</feature>
<proteinExistence type="predicted"/>
<name>A0AAX4JPL6_9TREE</name>
<organism evidence="3 4">
    <name type="scientific">Kwoniella dendrophila CBS 6074</name>
    <dbReference type="NCBI Taxonomy" id="1295534"/>
    <lineage>
        <taxon>Eukaryota</taxon>
        <taxon>Fungi</taxon>
        <taxon>Dikarya</taxon>
        <taxon>Basidiomycota</taxon>
        <taxon>Agaricomycotina</taxon>
        <taxon>Tremellomycetes</taxon>
        <taxon>Tremellales</taxon>
        <taxon>Cryptococcaceae</taxon>
        <taxon>Kwoniella</taxon>
    </lineage>
</organism>
<dbReference type="AlphaFoldDB" id="A0AAX4JPL6"/>
<sequence length="282" mass="31381">MIRNTTNRLIRSSIAQSRNNVLLSQYIPTTNQAYYRSIGKYSSSSTPSSSKTTPITSPSPSSSPSPSIKPKSTLIQKYTPYLTQISTRTGVPLPSLLISFLVLHEITAILPVLLIYWIFTSLGLGLSLVNYVLNIGQTDENDQSENQGSNNNYALRKWIRDWYIEGETKIEKVGKRYGIFGYEKIIKSNTNNNQQNYKDIEQMNEKINNELQHIVTTSTTTTTTTTTGTSTGAATKVADAIAAYVVVKALLPLRIAVSIGAAPAFARYTLIPIQNIFKRFRR</sequence>
<feature type="transmembrane region" description="Helical" evidence="2">
    <location>
        <begin position="96"/>
        <end position="119"/>
    </location>
</feature>
<dbReference type="InterPro" id="IPR018811">
    <property type="entry name" value="MRX11"/>
</dbReference>
<gene>
    <name evidence="3" type="ORF">L201_002203</name>
</gene>
<accession>A0AAX4JPL6</accession>
<reference evidence="3 4" key="1">
    <citation type="submission" date="2024-01" db="EMBL/GenBank/DDBJ databases">
        <title>Comparative genomics of Cryptococcus and Kwoniella reveals pathogenesis evolution and contrasting modes of karyotype evolution via chromosome fusion or intercentromeric recombination.</title>
        <authorList>
            <person name="Coelho M.A."/>
            <person name="David-Palma M."/>
            <person name="Shea T."/>
            <person name="Bowers K."/>
            <person name="McGinley-Smith S."/>
            <person name="Mohammad A.W."/>
            <person name="Gnirke A."/>
            <person name="Yurkov A.M."/>
            <person name="Nowrousian M."/>
            <person name="Sun S."/>
            <person name="Cuomo C.A."/>
            <person name="Heitman J."/>
        </authorList>
    </citation>
    <scope>NUCLEOTIDE SEQUENCE [LARGE SCALE GENOMIC DNA]</scope>
    <source>
        <strain evidence="3 4">CBS 6074</strain>
    </source>
</reference>
<dbReference type="PANTHER" id="PTHR28002:SF1">
    <property type="entry name" value="MIOREX COMPLEX COMPONENT 11"/>
    <property type="match status" value="1"/>
</dbReference>
<dbReference type="Proteomes" id="UP001355207">
    <property type="component" value="Chromosome 2"/>
</dbReference>
<evidence type="ECO:0000256" key="2">
    <source>
        <dbReference type="SAM" id="Phobius"/>
    </source>
</evidence>
<evidence type="ECO:0008006" key="5">
    <source>
        <dbReference type="Google" id="ProtNLM"/>
    </source>
</evidence>
<dbReference type="EMBL" id="CP144099">
    <property type="protein sequence ID" value="WWC87314.1"/>
    <property type="molecule type" value="Genomic_DNA"/>
</dbReference>
<protein>
    <recommendedName>
        <fullName evidence="5">DUF1279 domain-containing protein</fullName>
    </recommendedName>
</protein>
<keyword evidence="2" id="KW-0472">Membrane</keyword>
<dbReference type="PANTHER" id="PTHR28002">
    <property type="entry name" value="MIOREX COMPLEX COMPONENT 11"/>
    <property type="match status" value="1"/>
</dbReference>
<evidence type="ECO:0000256" key="1">
    <source>
        <dbReference type="SAM" id="MobiDB-lite"/>
    </source>
</evidence>
<dbReference type="GeneID" id="91092875"/>
<keyword evidence="4" id="KW-1185">Reference proteome</keyword>